<evidence type="ECO:0000256" key="8">
    <source>
        <dbReference type="PROSITE-ProRule" id="PRU00175"/>
    </source>
</evidence>
<sequence>MRPPRVIIAVAFFLTTVFLTFLTLRSSHQPQTITTTSPATPKTGIRSFFAFRAPFSLFPPNAIITLTHDNTTAFLARPAGFGPLLPSGGLKGQVWIGSGFGDDSIRQGTIGAAAEGEQGCSDVPGWVDSYAKSTAATSEGAKPADGKAATSAGKSKRQKRATDEDGPFDDETTQQDDSGTKEDPTKPHVDDGTDDYLHHPLPESTVTKPNEKPQADSKGDHADIQSIQEGAEISGKIVLLSRGGCGFLEKVKWAQRRGAIALMVGDDVQGGPLIQMYARGDTSNVTIPSVFTSRTTAHLLSSLIGPGSFIEDVVDENGKGSLKLQFKPKKGVKKQGSRPTFTPTTGLPKATGIPRPASRVSRKKASNAGEKVADVTSEKTGWFRSIFFGSGRGRSKTEVSRPPASGRLDWVLVDEWKDDDEPTIKKISTKPKKVDDNKGNESKPAQKAPGDDFQIGVQDWRDPDLVVKPGKEADPKVPLAKVEGQPDGAVLNAPPVPTTGGKKQTGGAVQEVPEFSPPLRGGSTTPGSGEYEGKGPETVAQEVEQKTSSADSNSNGLLTTLFGADEENVEILPNKNAQAELAEAEEGDGDDEEEGLWVTLTPTSGASPFLDTLLVLVVSPLVTLTVVYALLLIRSRIRRRRWRAPKSVVERLPVRTYQTIVPSRSPSPRTPRTPSPNSSTATTPLLATSPRTRPRPRSRTTSGLPEPGDTMRSSNPLQVPVMPTRAPEHEKNASESSEWRKHMGKQVECVVCLEEYVAGVSRVMSLPCGHEFHVDCITPWLTTRRRTCPICKGDVVRSLARGSPSSPRYEPYHDDSDDDIQVQAAETVNNSSSSALPIGRSYDSRSDVEQGIASPTPTRPRRAPESGGWRALLASSLGSSSRSPQPQPEDRDR</sequence>
<dbReference type="CDD" id="cd16454">
    <property type="entry name" value="RING-H2_PA-TM-RING"/>
    <property type="match status" value="1"/>
</dbReference>
<feature type="compositionally biased region" description="Basic and acidic residues" evidence="9">
    <location>
        <begin position="726"/>
        <end position="739"/>
    </location>
</feature>
<feature type="compositionally biased region" description="Acidic residues" evidence="9">
    <location>
        <begin position="164"/>
        <end position="174"/>
    </location>
</feature>
<reference evidence="12" key="1">
    <citation type="submission" date="2021-02" db="EMBL/GenBank/DDBJ databases">
        <title>Genome sequence Cadophora malorum strain M34.</title>
        <authorList>
            <person name="Stefanovic E."/>
            <person name="Vu D."/>
            <person name="Scully C."/>
            <person name="Dijksterhuis J."/>
            <person name="Roader J."/>
            <person name="Houbraken J."/>
        </authorList>
    </citation>
    <scope>NUCLEOTIDE SEQUENCE</scope>
    <source>
        <strain evidence="12">M34</strain>
    </source>
</reference>
<dbReference type="SMART" id="SM00184">
    <property type="entry name" value="RING"/>
    <property type="match status" value="1"/>
</dbReference>
<dbReference type="PANTHER" id="PTHR22765:SF406">
    <property type="entry name" value="PA AND RING FINGER DOMAIN PROTEIN (AFU_ORTHOLOGUE AFUA_2G02470)"/>
    <property type="match status" value="1"/>
</dbReference>
<keyword evidence="13" id="KW-1185">Reference proteome</keyword>
<dbReference type="FunFam" id="3.30.40.10:FF:000364">
    <property type="entry name" value="Protease-associated PA domain protein"/>
    <property type="match status" value="1"/>
</dbReference>
<name>A0A8H7THX9_9HELO</name>
<feature type="compositionally biased region" description="Low complexity" evidence="9">
    <location>
        <begin position="675"/>
        <end position="691"/>
    </location>
</feature>
<evidence type="ECO:0000256" key="1">
    <source>
        <dbReference type="ARBA" id="ARBA00004370"/>
    </source>
</evidence>
<dbReference type="Pfam" id="PF13639">
    <property type="entry name" value="zf-RING_2"/>
    <property type="match status" value="1"/>
</dbReference>
<feature type="compositionally biased region" description="Basic residues" evidence="9">
    <location>
        <begin position="327"/>
        <end position="336"/>
    </location>
</feature>
<keyword evidence="2 10" id="KW-0812">Transmembrane</keyword>
<comment type="subcellular location">
    <subcellularLocation>
        <location evidence="1">Membrane</location>
    </subcellularLocation>
</comment>
<feature type="region of interest" description="Disordered" evidence="9">
    <location>
        <begin position="423"/>
        <end position="539"/>
    </location>
</feature>
<dbReference type="GO" id="GO:0016020">
    <property type="term" value="C:membrane"/>
    <property type="evidence" value="ECO:0007669"/>
    <property type="project" value="UniProtKB-SubCell"/>
</dbReference>
<dbReference type="Gene3D" id="3.30.40.10">
    <property type="entry name" value="Zinc/RING finger domain, C3HC4 (zinc finger)"/>
    <property type="match status" value="1"/>
</dbReference>
<evidence type="ECO:0000256" key="9">
    <source>
        <dbReference type="SAM" id="MobiDB-lite"/>
    </source>
</evidence>
<dbReference type="PANTHER" id="PTHR22765">
    <property type="entry name" value="RING FINGER AND PROTEASE ASSOCIATED DOMAIN-CONTAINING"/>
    <property type="match status" value="1"/>
</dbReference>
<dbReference type="SUPFAM" id="SSF52025">
    <property type="entry name" value="PA domain"/>
    <property type="match status" value="1"/>
</dbReference>
<dbReference type="Proteomes" id="UP000664132">
    <property type="component" value="Unassembled WGS sequence"/>
</dbReference>
<organism evidence="12 13">
    <name type="scientific">Cadophora malorum</name>
    <dbReference type="NCBI Taxonomy" id="108018"/>
    <lineage>
        <taxon>Eukaryota</taxon>
        <taxon>Fungi</taxon>
        <taxon>Dikarya</taxon>
        <taxon>Ascomycota</taxon>
        <taxon>Pezizomycotina</taxon>
        <taxon>Leotiomycetes</taxon>
        <taxon>Helotiales</taxon>
        <taxon>Ploettnerulaceae</taxon>
        <taxon>Cadophora</taxon>
    </lineage>
</organism>
<feature type="compositionally biased region" description="Basic and acidic residues" evidence="9">
    <location>
        <begin position="209"/>
        <end position="222"/>
    </location>
</feature>
<keyword evidence="4 8" id="KW-0863">Zinc-finger</keyword>
<dbReference type="GO" id="GO:0061630">
    <property type="term" value="F:ubiquitin protein ligase activity"/>
    <property type="evidence" value="ECO:0007669"/>
    <property type="project" value="TreeGrafter"/>
</dbReference>
<feature type="compositionally biased region" description="Basic and acidic residues" evidence="9">
    <location>
        <begin position="432"/>
        <end position="441"/>
    </location>
</feature>
<dbReference type="InterPro" id="IPR003137">
    <property type="entry name" value="PA_domain"/>
</dbReference>
<evidence type="ECO:0000259" key="11">
    <source>
        <dbReference type="PROSITE" id="PS50089"/>
    </source>
</evidence>
<dbReference type="GO" id="GO:0006511">
    <property type="term" value="P:ubiquitin-dependent protein catabolic process"/>
    <property type="evidence" value="ECO:0007669"/>
    <property type="project" value="TreeGrafter"/>
</dbReference>
<feature type="region of interest" description="Disordered" evidence="9">
    <location>
        <begin position="327"/>
        <end position="374"/>
    </location>
</feature>
<dbReference type="SMART" id="SM00744">
    <property type="entry name" value="RINGv"/>
    <property type="match status" value="1"/>
</dbReference>
<feature type="compositionally biased region" description="Low complexity" evidence="9">
    <location>
        <begin position="866"/>
        <end position="883"/>
    </location>
</feature>
<keyword evidence="7 10" id="KW-0472">Membrane</keyword>
<keyword evidence="3" id="KW-0479">Metal-binding</keyword>
<feature type="region of interest" description="Disordered" evidence="9">
    <location>
        <begin position="134"/>
        <end position="222"/>
    </location>
</feature>
<feature type="compositionally biased region" description="Basic and acidic residues" evidence="9">
    <location>
        <begin position="459"/>
        <end position="475"/>
    </location>
</feature>
<dbReference type="InterPro" id="IPR001841">
    <property type="entry name" value="Znf_RING"/>
</dbReference>
<feature type="compositionally biased region" description="Basic and acidic residues" evidence="9">
    <location>
        <begin position="178"/>
        <end position="201"/>
    </location>
</feature>
<evidence type="ECO:0000313" key="13">
    <source>
        <dbReference type="Proteomes" id="UP000664132"/>
    </source>
</evidence>
<feature type="region of interest" description="Disordered" evidence="9">
    <location>
        <begin position="659"/>
        <end position="739"/>
    </location>
</feature>
<evidence type="ECO:0000313" key="12">
    <source>
        <dbReference type="EMBL" id="KAG4419208.1"/>
    </source>
</evidence>
<dbReference type="CDD" id="cd04813">
    <property type="entry name" value="PA_1"/>
    <property type="match status" value="1"/>
</dbReference>
<dbReference type="GO" id="GO:0005737">
    <property type="term" value="C:cytoplasm"/>
    <property type="evidence" value="ECO:0007669"/>
    <property type="project" value="TreeGrafter"/>
</dbReference>
<gene>
    <name evidence="12" type="ORF">IFR04_007620</name>
</gene>
<comment type="caution">
    <text evidence="12">The sequence shown here is derived from an EMBL/GenBank/DDBJ whole genome shotgun (WGS) entry which is preliminary data.</text>
</comment>
<dbReference type="EMBL" id="JAFJYH010000110">
    <property type="protein sequence ID" value="KAG4419208.1"/>
    <property type="molecule type" value="Genomic_DNA"/>
</dbReference>
<dbReference type="OrthoDB" id="5357315at2759"/>
<evidence type="ECO:0000256" key="7">
    <source>
        <dbReference type="ARBA" id="ARBA00023136"/>
    </source>
</evidence>
<dbReference type="SUPFAM" id="SSF57850">
    <property type="entry name" value="RING/U-box"/>
    <property type="match status" value="1"/>
</dbReference>
<protein>
    <recommendedName>
        <fullName evidence="11">RING-type domain-containing protein</fullName>
    </recommendedName>
</protein>
<keyword evidence="5" id="KW-0862">Zinc</keyword>
<evidence type="ECO:0000256" key="2">
    <source>
        <dbReference type="ARBA" id="ARBA00022692"/>
    </source>
</evidence>
<dbReference type="AlphaFoldDB" id="A0A8H7THX9"/>
<dbReference type="GO" id="GO:0008270">
    <property type="term" value="F:zinc ion binding"/>
    <property type="evidence" value="ECO:0007669"/>
    <property type="project" value="UniProtKB-KW"/>
</dbReference>
<evidence type="ECO:0000256" key="4">
    <source>
        <dbReference type="ARBA" id="ARBA00022771"/>
    </source>
</evidence>
<dbReference type="PROSITE" id="PS50089">
    <property type="entry name" value="ZF_RING_2"/>
    <property type="match status" value="1"/>
</dbReference>
<evidence type="ECO:0000256" key="3">
    <source>
        <dbReference type="ARBA" id="ARBA00022723"/>
    </source>
</evidence>
<evidence type="ECO:0000256" key="10">
    <source>
        <dbReference type="SAM" id="Phobius"/>
    </source>
</evidence>
<feature type="domain" description="RING-type" evidence="11">
    <location>
        <begin position="749"/>
        <end position="792"/>
    </location>
</feature>
<feature type="transmembrane region" description="Helical" evidence="10">
    <location>
        <begin position="613"/>
        <end position="633"/>
    </location>
</feature>
<accession>A0A8H7THX9</accession>
<dbReference type="InterPro" id="IPR013083">
    <property type="entry name" value="Znf_RING/FYVE/PHD"/>
</dbReference>
<evidence type="ECO:0000256" key="5">
    <source>
        <dbReference type="ARBA" id="ARBA00022833"/>
    </source>
</evidence>
<evidence type="ECO:0000256" key="6">
    <source>
        <dbReference type="ARBA" id="ARBA00022989"/>
    </source>
</evidence>
<keyword evidence="6 10" id="KW-1133">Transmembrane helix</keyword>
<dbReference type="InterPro" id="IPR011016">
    <property type="entry name" value="Znf_RING-CH"/>
</dbReference>
<dbReference type="Pfam" id="PF02225">
    <property type="entry name" value="PA"/>
    <property type="match status" value="1"/>
</dbReference>
<dbReference type="Gene3D" id="3.50.30.30">
    <property type="match status" value="1"/>
</dbReference>
<dbReference type="InterPro" id="IPR051826">
    <property type="entry name" value="E3_ubiquitin-ligase_domain"/>
</dbReference>
<proteinExistence type="predicted"/>
<feature type="region of interest" description="Disordered" evidence="9">
    <location>
        <begin position="827"/>
        <end position="893"/>
    </location>
</feature>
<dbReference type="InterPro" id="IPR046450">
    <property type="entry name" value="PA_dom_sf"/>
</dbReference>